<dbReference type="RefSeq" id="WP_344607134.1">
    <property type="nucleotide sequence ID" value="NZ_BAAAHE010000032.1"/>
</dbReference>
<keyword evidence="2" id="KW-1185">Reference proteome</keyword>
<dbReference type="Proteomes" id="UP001500957">
    <property type="component" value="Unassembled WGS sequence"/>
</dbReference>
<protein>
    <submittedName>
        <fullName evidence="1">EcsC family protein</fullName>
    </submittedName>
</protein>
<sequence length="222" mass="22967">MTVEAVESANGQRGLVLVQKILDWGVDGLGPLKSAEDVAREHLAQHRDVEVAIDRLIRTHARTVTATGFATGFGGFAAMGVMLPADITAFYAQAARCAAAVAHLRGYDIHSEEVRSIILLTLLGSAGVGVAAEFGVKLGTKASMAALKKLPGKALTAINQRVGFRLVTKFGSKGLINLGRAVPFVGAGVGAGINAVGMRSIGTYAKSNFPAGDVVVESPTVE</sequence>
<organism evidence="1 2">
    <name type="scientific">Sporichthya brevicatena</name>
    <dbReference type="NCBI Taxonomy" id="171442"/>
    <lineage>
        <taxon>Bacteria</taxon>
        <taxon>Bacillati</taxon>
        <taxon>Actinomycetota</taxon>
        <taxon>Actinomycetes</taxon>
        <taxon>Sporichthyales</taxon>
        <taxon>Sporichthyaceae</taxon>
        <taxon>Sporichthya</taxon>
    </lineage>
</organism>
<evidence type="ECO:0000313" key="1">
    <source>
        <dbReference type="EMBL" id="GAA0628474.1"/>
    </source>
</evidence>
<gene>
    <name evidence="1" type="ORF">GCM10009547_35150</name>
</gene>
<accession>A0ABN1H435</accession>
<name>A0ABN1H435_9ACTN</name>
<proteinExistence type="predicted"/>
<dbReference type="EMBL" id="BAAAHE010000032">
    <property type="protein sequence ID" value="GAA0628474.1"/>
    <property type="molecule type" value="Genomic_DNA"/>
</dbReference>
<comment type="caution">
    <text evidence="1">The sequence shown here is derived from an EMBL/GenBank/DDBJ whole genome shotgun (WGS) entry which is preliminary data.</text>
</comment>
<evidence type="ECO:0000313" key="2">
    <source>
        <dbReference type="Proteomes" id="UP001500957"/>
    </source>
</evidence>
<dbReference type="InterPro" id="IPR024787">
    <property type="entry name" value="EcsC"/>
</dbReference>
<dbReference type="Pfam" id="PF12787">
    <property type="entry name" value="EcsC"/>
    <property type="match status" value="1"/>
</dbReference>
<reference evidence="1 2" key="1">
    <citation type="journal article" date="2019" name="Int. J. Syst. Evol. Microbiol.">
        <title>The Global Catalogue of Microorganisms (GCM) 10K type strain sequencing project: providing services to taxonomists for standard genome sequencing and annotation.</title>
        <authorList>
            <consortium name="The Broad Institute Genomics Platform"/>
            <consortium name="The Broad Institute Genome Sequencing Center for Infectious Disease"/>
            <person name="Wu L."/>
            <person name="Ma J."/>
        </authorList>
    </citation>
    <scope>NUCLEOTIDE SEQUENCE [LARGE SCALE GENOMIC DNA]</scope>
    <source>
        <strain evidence="1 2">JCM 10671</strain>
    </source>
</reference>